<reference evidence="1" key="1">
    <citation type="journal article" date="2015" name="Nature">
        <title>Complex archaea that bridge the gap between prokaryotes and eukaryotes.</title>
        <authorList>
            <person name="Spang A."/>
            <person name="Saw J.H."/>
            <person name="Jorgensen S.L."/>
            <person name="Zaremba-Niedzwiedzka K."/>
            <person name="Martijn J."/>
            <person name="Lind A.E."/>
            <person name="van Eijk R."/>
            <person name="Schleper C."/>
            <person name="Guy L."/>
            <person name="Ettema T.J."/>
        </authorList>
    </citation>
    <scope>NUCLEOTIDE SEQUENCE</scope>
</reference>
<gene>
    <name evidence="1" type="ORF">LCGC14_0769600</name>
</gene>
<name>A0A0F9T5P3_9ZZZZ</name>
<dbReference type="AlphaFoldDB" id="A0A0F9T5P3"/>
<comment type="caution">
    <text evidence="1">The sequence shown here is derived from an EMBL/GenBank/DDBJ whole genome shotgun (WGS) entry which is preliminary data.</text>
</comment>
<protein>
    <submittedName>
        <fullName evidence="1">Uncharacterized protein</fullName>
    </submittedName>
</protein>
<evidence type="ECO:0000313" key="1">
    <source>
        <dbReference type="EMBL" id="KKN36838.1"/>
    </source>
</evidence>
<dbReference type="EMBL" id="LAZR01001939">
    <property type="protein sequence ID" value="KKN36838.1"/>
    <property type="molecule type" value="Genomic_DNA"/>
</dbReference>
<organism evidence="1">
    <name type="scientific">marine sediment metagenome</name>
    <dbReference type="NCBI Taxonomy" id="412755"/>
    <lineage>
        <taxon>unclassified sequences</taxon>
        <taxon>metagenomes</taxon>
        <taxon>ecological metagenomes</taxon>
    </lineage>
</organism>
<proteinExistence type="predicted"/>
<accession>A0A0F9T5P3</accession>
<sequence length="80" mass="9381">MTNYRTRGIAFGRSSPVENQSLWKPHCDEQQWHTLRRWFGVDHYPPDLALLMAEQQDDFVWARLAALIHQGTTQQLGEDD</sequence>